<dbReference type="InterPro" id="IPR001737">
    <property type="entry name" value="KsgA/Erm"/>
</dbReference>
<dbReference type="EMBL" id="JBHTLU010000013">
    <property type="protein sequence ID" value="MFD1220551.1"/>
    <property type="molecule type" value="Genomic_DNA"/>
</dbReference>
<comment type="caution">
    <text evidence="5">The sequence shown here is derived from an EMBL/GenBank/DDBJ whole genome shotgun (WGS) entry which is preliminary data.</text>
</comment>
<sequence>MYGIINVHEFPDGEVNLLRRNESFNTDAQLYDEMRPPYDSSVIDWIMNKTGVTERDQLIEIGPGTGQATLPFAERGLSIHCIELGEKLAAILKRKCEGYPQVTVDVSPFETWESDTVPQPRLIYSAAAFHWIDKQVKYKKCSDLLVDHGFLALMWHEHTDDTPDIIVKSYELLERYSDKSFHYPSRQERRQKRINEIDHSGYFTFCEAFEHKWMTEQTPDEYLQAFKTQSSYLSLDDSSKKRLSEELANLLAGCDQPIRKAYVTAVYLARKKSPSCVESEA</sequence>
<dbReference type="CDD" id="cd02440">
    <property type="entry name" value="AdoMet_MTases"/>
    <property type="match status" value="1"/>
</dbReference>
<keyword evidence="3" id="KW-0949">S-adenosyl-L-methionine</keyword>
<proteinExistence type="predicted"/>
<name>A0ABW3UIY6_9BACL</name>
<protein>
    <submittedName>
        <fullName evidence="5">Class I SAM-dependent methyltransferase</fullName>
    </submittedName>
</protein>
<reference evidence="6" key="1">
    <citation type="journal article" date="2019" name="Int. J. Syst. Evol. Microbiol.">
        <title>The Global Catalogue of Microorganisms (GCM) 10K type strain sequencing project: providing services to taxonomists for standard genome sequencing and annotation.</title>
        <authorList>
            <consortium name="The Broad Institute Genomics Platform"/>
            <consortium name="The Broad Institute Genome Sequencing Center for Infectious Disease"/>
            <person name="Wu L."/>
            <person name="Ma J."/>
        </authorList>
    </citation>
    <scope>NUCLEOTIDE SEQUENCE [LARGE SCALE GENOMIC DNA]</scope>
    <source>
        <strain evidence="6">CCUG 53270</strain>
    </source>
</reference>
<dbReference type="PANTHER" id="PTHR44942">
    <property type="entry name" value="METHYLTRANSF_11 DOMAIN-CONTAINING PROTEIN"/>
    <property type="match status" value="1"/>
</dbReference>
<keyword evidence="1 5" id="KW-0489">Methyltransferase</keyword>
<dbReference type="GO" id="GO:0032259">
    <property type="term" value="P:methylation"/>
    <property type="evidence" value="ECO:0007669"/>
    <property type="project" value="UniProtKB-KW"/>
</dbReference>
<evidence type="ECO:0000313" key="5">
    <source>
        <dbReference type="EMBL" id="MFD1220551.1"/>
    </source>
</evidence>
<dbReference type="RefSeq" id="WP_079912186.1">
    <property type="nucleotide sequence ID" value="NZ_BAABJG010000006.1"/>
</dbReference>
<evidence type="ECO:0000256" key="3">
    <source>
        <dbReference type="ARBA" id="ARBA00022691"/>
    </source>
</evidence>
<dbReference type="Proteomes" id="UP001597180">
    <property type="component" value="Unassembled WGS sequence"/>
</dbReference>
<accession>A0ABW3UIY6</accession>
<keyword evidence="2" id="KW-0808">Transferase</keyword>
<organism evidence="5 6">
    <name type="scientific">Paenibacillus vulneris</name>
    <dbReference type="NCBI Taxonomy" id="1133364"/>
    <lineage>
        <taxon>Bacteria</taxon>
        <taxon>Bacillati</taxon>
        <taxon>Bacillota</taxon>
        <taxon>Bacilli</taxon>
        <taxon>Bacillales</taxon>
        <taxon>Paenibacillaceae</taxon>
        <taxon>Paenibacillus</taxon>
    </lineage>
</organism>
<dbReference type="InterPro" id="IPR051052">
    <property type="entry name" value="Diverse_substrate_MTase"/>
</dbReference>
<dbReference type="SUPFAM" id="SSF53335">
    <property type="entry name" value="S-adenosyl-L-methionine-dependent methyltransferases"/>
    <property type="match status" value="1"/>
</dbReference>
<keyword evidence="4" id="KW-0694">RNA-binding</keyword>
<evidence type="ECO:0000256" key="1">
    <source>
        <dbReference type="ARBA" id="ARBA00022603"/>
    </source>
</evidence>
<dbReference type="Pfam" id="PF00398">
    <property type="entry name" value="RrnaAD"/>
    <property type="match status" value="1"/>
</dbReference>
<dbReference type="PANTHER" id="PTHR44942:SF4">
    <property type="entry name" value="METHYLTRANSFERASE TYPE 11 DOMAIN-CONTAINING PROTEIN"/>
    <property type="match status" value="1"/>
</dbReference>
<dbReference type="GO" id="GO:0008168">
    <property type="term" value="F:methyltransferase activity"/>
    <property type="evidence" value="ECO:0007669"/>
    <property type="project" value="UniProtKB-KW"/>
</dbReference>
<evidence type="ECO:0000256" key="4">
    <source>
        <dbReference type="ARBA" id="ARBA00022884"/>
    </source>
</evidence>
<dbReference type="Gene3D" id="3.40.50.150">
    <property type="entry name" value="Vaccinia Virus protein VP39"/>
    <property type="match status" value="1"/>
</dbReference>
<evidence type="ECO:0000313" key="6">
    <source>
        <dbReference type="Proteomes" id="UP001597180"/>
    </source>
</evidence>
<dbReference type="InterPro" id="IPR029063">
    <property type="entry name" value="SAM-dependent_MTases_sf"/>
</dbReference>
<keyword evidence="6" id="KW-1185">Reference proteome</keyword>
<evidence type="ECO:0000256" key="2">
    <source>
        <dbReference type="ARBA" id="ARBA00022679"/>
    </source>
</evidence>
<gene>
    <name evidence="5" type="ORF">ACFQ4B_10500</name>
</gene>